<proteinExistence type="predicted"/>
<evidence type="ECO:0000256" key="1">
    <source>
        <dbReference type="SAM" id="Phobius"/>
    </source>
</evidence>
<dbReference type="AlphaFoldDB" id="A0A2G8S2U1"/>
<accession>A0A2G8S2U1</accession>
<dbReference type="OrthoDB" id="3214103at2759"/>
<keyword evidence="1" id="KW-0812">Transmembrane</keyword>
<sequence length="414" mass="44859">MASSPYLAPSATFRNDVYVSSVQGVTHRFATFGLLSGLYGVLTVLSILSICTLIQRVKTSTTAIILSLTILALVTSTTIYVVASFLNYQTSELTGLVTSGQELWSYSPTVMFPPDSLTHIKGHTQLYTCASSAALTINVTLADAIVCWRACVVWHRTRAVHVICAIFLLGTFVLGALDTSRSCASGRPPRSRGNFTVDSYPTPGVLSVGLAACVLSLSTNLLATLLVGYKTWRLRRRLRGYLVAKVGGSRTGKLLSLLVESGAVYCAIWVLIVPISARVLIVAFQADVYRSMLVPGPPNPTGAFQGVFHLFVDGCLVPLVALYPTIIIVLIAFDKSHIEKGLTQHTEDEQLKPARMLHTDFIPRGGPGCDRRPPQAQSWEVQVVDLDRFDSRLCNGVADASRRTAEEWKAAGIV</sequence>
<feature type="transmembrane region" description="Helical" evidence="1">
    <location>
        <begin position="125"/>
        <end position="147"/>
    </location>
</feature>
<feature type="transmembrane region" description="Helical" evidence="1">
    <location>
        <begin position="63"/>
        <end position="86"/>
    </location>
</feature>
<feature type="transmembrane region" description="Helical" evidence="1">
    <location>
        <begin position="159"/>
        <end position="177"/>
    </location>
</feature>
<feature type="transmembrane region" description="Helical" evidence="1">
    <location>
        <begin position="306"/>
        <end position="333"/>
    </location>
</feature>
<reference evidence="2 3" key="1">
    <citation type="journal article" date="2015" name="Sci. Rep.">
        <title>Chromosome-level genome map provides insights into diverse defense mechanisms in the medicinal fungus Ganoderma sinense.</title>
        <authorList>
            <person name="Zhu Y."/>
            <person name="Xu J."/>
            <person name="Sun C."/>
            <person name="Zhou S."/>
            <person name="Xu H."/>
            <person name="Nelson D.R."/>
            <person name="Qian J."/>
            <person name="Song J."/>
            <person name="Luo H."/>
            <person name="Xiang L."/>
            <person name="Li Y."/>
            <person name="Xu Z."/>
            <person name="Ji A."/>
            <person name="Wang L."/>
            <person name="Lu S."/>
            <person name="Hayward A."/>
            <person name="Sun W."/>
            <person name="Li X."/>
            <person name="Schwartz D.C."/>
            <person name="Wang Y."/>
            <person name="Chen S."/>
        </authorList>
    </citation>
    <scope>NUCLEOTIDE SEQUENCE [LARGE SCALE GENOMIC DNA]</scope>
    <source>
        <strain evidence="2 3">ZZ0214-1</strain>
    </source>
</reference>
<dbReference type="EMBL" id="AYKW01000029">
    <property type="protein sequence ID" value="PIL28064.1"/>
    <property type="molecule type" value="Genomic_DNA"/>
</dbReference>
<keyword evidence="1" id="KW-0472">Membrane</keyword>
<feature type="transmembrane region" description="Helical" evidence="1">
    <location>
        <begin position="263"/>
        <end position="286"/>
    </location>
</feature>
<keyword evidence="1" id="KW-1133">Transmembrane helix</keyword>
<evidence type="ECO:0000313" key="3">
    <source>
        <dbReference type="Proteomes" id="UP000230002"/>
    </source>
</evidence>
<evidence type="ECO:0000313" key="2">
    <source>
        <dbReference type="EMBL" id="PIL28064.1"/>
    </source>
</evidence>
<protein>
    <submittedName>
        <fullName evidence="2">Uncharacterized protein</fullName>
    </submittedName>
</protein>
<comment type="caution">
    <text evidence="2">The sequence shown here is derived from an EMBL/GenBank/DDBJ whole genome shotgun (WGS) entry which is preliminary data.</text>
</comment>
<feature type="transmembrane region" description="Helical" evidence="1">
    <location>
        <begin position="205"/>
        <end position="229"/>
    </location>
</feature>
<gene>
    <name evidence="2" type="ORF">GSI_09817</name>
</gene>
<dbReference type="Proteomes" id="UP000230002">
    <property type="component" value="Unassembled WGS sequence"/>
</dbReference>
<keyword evidence="3" id="KW-1185">Reference proteome</keyword>
<name>A0A2G8S2U1_9APHY</name>
<feature type="transmembrane region" description="Helical" evidence="1">
    <location>
        <begin position="29"/>
        <end position="51"/>
    </location>
</feature>
<organism evidence="2 3">
    <name type="scientific">Ganoderma sinense ZZ0214-1</name>
    <dbReference type="NCBI Taxonomy" id="1077348"/>
    <lineage>
        <taxon>Eukaryota</taxon>
        <taxon>Fungi</taxon>
        <taxon>Dikarya</taxon>
        <taxon>Basidiomycota</taxon>
        <taxon>Agaricomycotina</taxon>
        <taxon>Agaricomycetes</taxon>
        <taxon>Polyporales</taxon>
        <taxon>Polyporaceae</taxon>
        <taxon>Ganoderma</taxon>
    </lineage>
</organism>